<feature type="compositionally biased region" description="Basic and acidic residues" evidence="1">
    <location>
        <begin position="7"/>
        <end position="17"/>
    </location>
</feature>
<dbReference type="GeneID" id="94193934"/>
<feature type="compositionally biased region" description="Basic and acidic residues" evidence="1">
    <location>
        <begin position="85"/>
        <end position="99"/>
    </location>
</feature>
<organism evidence="2 3">
    <name type="scientific">Babesia caballi</name>
    <dbReference type="NCBI Taxonomy" id="5871"/>
    <lineage>
        <taxon>Eukaryota</taxon>
        <taxon>Sar</taxon>
        <taxon>Alveolata</taxon>
        <taxon>Apicomplexa</taxon>
        <taxon>Aconoidasida</taxon>
        <taxon>Piroplasmida</taxon>
        <taxon>Babesiidae</taxon>
        <taxon>Babesia</taxon>
    </lineage>
</organism>
<name>A0AAV4LR40_BABCB</name>
<feature type="compositionally biased region" description="Basic and acidic residues" evidence="1">
    <location>
        <begin position="198"/>
        <end position="209"/>
    </location>
</feature>
<sequence length="339" mass="38394">MLVFEVLPRKQRQEGARHGNPLQHRHGMVEHEDRKQRADDFPDGRNQGGVKTAVELEAYDDEDLPNAGRDGEQQQDFPELRVVPKKAEGLRPLEDERGGGSEGEPEEVQNEEHREGVQVLQSQHPVLDRPGEAVAGQRHEAQHQAKSGVLPGHPRVGLEEVEDEDEKRYDAHGHVVVHRVRLLEDEQPSNQDGNHLGALDHDLRGHPDVLDGGVRGQHRDDVGNGRQEPQEHYPPVEHVKDRLTLLGGVLAPPVLQVHPKLHHPQEGAGRNQVGCEAEKRQENWEVELLFIQNREPHEQFLDVLEQDVAYAHYPKEEDCSTCLEQHRATQLPLYVVTTR</sequence>
<proteinExistence type="predicted"/>
<gene>
    <name evidence="2" type="ORF">BcabD6B2_18880</name>
</gene>
<evidence type="ECO:0000256" key="1">
    <source>
        <dbReference type="SAM" id="MobiDB-lite"/>
    </source>
</evidence>
<dbReference type="RefSeq" id="XP_067714522.1">
    <property type="nucleotide sequence ID" value="XM_067858421.1"/>
</dbReference>
<accession>A0AAV4LR40</accession>
<feature type="compositionally biased region" description="Basic and acidic residues" evidence="1">
    <location>
        <begin position="217"/>
        <end position="236"/>
    </location>
</feature>
<dbReference type="EMBL" id="BPLF01000002">
    <property type="protein sequence ID" value="GIX62453.1"/>
    <property type="molecule type" value="Genomic_DNA"/>
</dbReference>
<comment type="caution">
    <text evidence="2">The sequence shown here is derived from an EMBL/GenBank/DDBJ whole genome shotgun (WGS) entry which is preliminary data.</text>
</comment>
<evidence type="ECO:0000313" key="2">
    <source>
        <dbReference type="EMBL" id="GIX62453.1"/>
    </source>
</evidence>
<feature type="region of interest" description="Disordered" evidence="1">
    <location>
        <begin position="185"/>
        <end position="236"/>
    </location>
</feature>
<feature type="compositionally biased region" description="Basic and acidic residues" evidence="1">
    <location>
        <begin position="27"/>
        <end position="43"/>
    </location>
</feature>
<dbReference type="AlphaFoldDB" id="A0AAV4LR40"/>
<keyword evidence="3" id="KW-1185">Reference proteome</keyword>
<feature type="region of interest" description="Disordered" evidence="1">
    <location>
        <begin position="1"/>
        <end position="119"/>
    </location>
</feature>
<dbReference type="Proteomes" id="UP001497744">
    <property type="component" value="Unassembled WGS sequence"/>
</dbReference>
<reference evidence="2 3" key="1">
    <citation type="submission" date="2021-06" db="EMBL/GenBank/DDBJ databases">
        <title>Genome sequence of Babesia caballi.</title>
        <authorList>
            <person name="Yamagishi J."/>
            <person name="Kidaka T."/>
            <person name="Ochi A."/>
        </authorList>
    </citation>
    <scope>NUCLEOTIDE SEQUENCE [LARGE SCALE GENOMIC DNA]</scope>
    <source>
        <strain evidence="2">USDA-D6B2</strain>
    </source>
</reference>
<evidence type="ECO:0000313" key="3">
    <source>
        <dbReference type="Proteomes" id="UP001497744"/>
    </source>
</evidence>
<protein>
    <submittedName>
        <fullName evidence="2">Minichromosome maintenance complex protein, putative</fullName>
    </submittedName>
</protein>